<organism evidence="3 4">
    <name type="scientific">Monilinia vaccinii-corymbosi</name>
    <dbReference type="NCBI Taxonomy" id="61207"/>
    <lineage>
        <taxon>Eukaryota</taxon>
        <taxon>Fungi</taxon>
        <taxon>Dikarya</taxon>
        <taxon>Ascomycota</taxon>
        <taxon>Pezizomycotina</taxon>
        <taxon>Leotiomycetes</taxon>
        <taxon>Helotiales</taxon>
        <taxon>Sclerotiniaceae</taxon>
        <taxon>Monilinia</taxon>
    </lineage>
</organism>
<accession>A0A8A3P157</accession>
<evidence type="ECO:0000313" key="3">
    <source>
        <dbReference type="EMBL" id="QSZ30170.1"/>
    </source>
</evidence>
<dbReference type="OrthoDB" id="2405722at2759"/>
<feature type="region of interest" description="Disordered" evidence="1">
    <location>
        <begin position="458"/>
        <end position="482"/>
    </location>
</feature>
<feature type="compositionally biased region" description="Polar residues" evidence="1">
    <location>
        <begin position="280"/>
        <end position="289"/>
    </location>
</feature>
<evidence type="ECO:0000313" key="4">
    <source>
        <dbReference type="Proteomes" id="UP000672032"/>
    </source>
</evidence>
<evidence type="ECO:0000259" key="2">
    <source>
        <dbReference type="Pfam" id="PF08595"/>
    </source>
</evidence>
<evidence type="ECO:0000256" key="1">
    <source>
        <dbReference type="SAM" id="MobiDB-lite"/>
    </source>
</evidence>
<feature type="region of interest" description="Disordered" evidence="1">
    <location>
        <begin position="277"/>
        <end position="330"/>
    </location>
</feature>
<proteinExistence type="predicted"/>
<feature type="domain" description="Transcriptional regulatory protein RXT2 N-terminal" evidence="2">
    <location>
        <begin position="36"/>
        <end position="177"/>
    </location>
</feature>
<sequence>MASQAAMIADTIVAMKRAVKRKAYESESDASIERLTNRGNKLRRRARYVHQGQLAPPTGPHVYRETIEHAGYTRDIINRKPPLIDEDGDEIDSDEEDEEKIEAAKEAAAEFDPYANIKLEELLAPLTAASDLPDHPSLSQPFTSKVLTELTRNAGEMVQKEMASLWKIKHLLTRFSGHDIWIPCESVETEYDASFFETETERHRAQVKRIAKEHADMMSRVAPASESDDSVAVSGLMIMGVESDAASGVAALQALKGKGKSSDVDKDIISTSANEEIGDVSTTNGTGNHSELAPGSVPPLDDVEMGQDDSQGPGDAMDTEPMVEDTENNPVPRRMRTRAQAQALFDNGTRSRSITPDLNGEPFVHPYFLAPRSSFPDRDVYLPQSEADDLRRLLVHYIQKQEEIIRGAHKVYEGLLRADRLRHLVLKWTKAEGHVGENRDMSDGEDWYDKDEWGLTEDLKKGQDEEEEDAATTAKKTRTRRQ</sequence>
<dbReference type="EMBL" id="CP063405">
    <property type="protein sequence ID" value="QSZ30170.1"/>
    <property type="molecule type" value="Genomic_DNA"/>
</dbReference>
<dbReference type="GO" id="GO:0033698">
    <property type="term" value="C:Rpd3L complex"/>
    <property type="evidence" value="ECO:0007669"/>
    <property type="project" value="TreeGrafter"/>
</dbReference>
<dbReference type="GO" id="GO:0005829">
    <property type="term" value="C:cytosol"/>
    <property type="evidence" value="ECO:0007669"/>
    <property type="project" value="TreeGrafter"/>
</dbReference>
<dbReference type="InterPro" id="IPR013904">
    <property type="entry name" value="RXT2_N"/>
</dbReference>
<keyword evidence="4" id="KW-1185">Reference proteome</keyword>
<gene>
    <name evidence="3" type="ORF">DSL72_004690</name>
</gene>
<dbReference type="Pfam" id="PF08595">
    <property type="entry name" value="RXT2_N"/>
    <property type="match status" value="1"/>
</dbReference>
<protein>
    <recommendedName>
        <fullName evidence="2">Transcriptional regulatory protein RXT2 N-terminal domain-containing protein</fullName>
    </recommendedName>
</protein>
<dbReference type="PANTHER" id="PTHR28232:SF1">
    <property type="entry name" value="TRANSCRIPTIONAL REGULATORY PROTEIN RXT2"/>
    <property type="match status" value="1"/>
</dbReference>
<dbReference type="Proteomes" id="UP000672032">
    <property type="component" value="Chromosome 1"/>
</dbReference>
<name>A0A8A3P157_9HELO</name>
<reference evidence="3" key="1">
    <citation type="submission" date="2020-10" db="EMBL/GenBank/DDBJ databases">
        <title>Genome Sequence of Monilinia vaccinii-corymbosi Sheds Light on Mummy Berry Disease Infection of Blueberry and Mating Type.</title>
        <authorList>
            <person name="Yow A.G."/>
            <person name="Zhang Y."/>
            <person name="Bansal K."/>
            <person name="Eacker S.M."/>
            <person name="Sullivan S."/>
            <person name="Liachko I."/>
            <person name="Cubeta M.A."/>
            <person name="Rollins J.A."/>
            <person name="Ashrafi H."/>
        </authorList>
    </citation>
    <scope>NUCLEOTIDE SEQUENCE</scope>
    <source>
        <strain evidence="3">RL-1</strain>
    </source>
</reference>
<dbReference type="AlphaFoldDB" id="A0A8A3P157"/>
<dbReference type="PANTHER" id="PTHR28232">
    <property type="entry name" value="TRANSCRIPTIONAL REGULATORY PROTEIN RXT2"/>
    <property type="match status" value="1"/>
</dbReference>
<dbReference type="InterPro" id="IPR039602">
    <property type="entry name" value="Rxt2"/>
</dbReference>
<feature type="compositionally biased region" description="Acidic residues" evidence="1">
    <location>
        <begin position="317"/>
        <end position="327"/>
    </location>
</feature>